<protein>
    <submittedName>
        <fullName evidence="1">Uncharacterized protein</fullName>
    </submittedName>
</protein>
<dbReference type="Proteomes" id="UP000291084">
    <property type="component" value="Chromosome 7"/>
</dbReference>
<gene>
    <name evidence="1" type="primary">Vigan.07G211500</name>
    <name evidence="1" type="ORF">VIGAN_07211500</name>
</gene>
<proteinExistence type="predicted"/>
<name>A0A0S3SK29_PHAAN</name>
<accession>A0A0S3SK29</accession>
<sequence length="130" mass="15019">MWRRCFFFPPTIDHLSPLPLLRPSCFLPTPTLKPSLPRHTPFLPLKLKNAVVGGAFVELLFSSADGAPHLPFSHFSFSLTLSSFFSLQKWHQNYHSCFGFRWDLFLLVRFDEGEELLEEALEEVEVKVEP</sequence>
<dbReference type="EMBL" id="AP015040">
    <property type="protein sequence ID" value="BAT93191.1"/>
    <property type="molecule type" value="Genomic_DNA"/>
</dbReference>
<evidence type="ECO:0000313" key="1">
    <source>
        <dbReference type="EMBL" id="BAT93191.1"/>
    </source>
</evidence>
<evidence type="ECO:0000313" key="2">
    <source>
        <dbReference type="Proteomes" id="UP000291084"/>
    </source>
</evidence>
<organism evidence="1 2">
    <name type="scientific">Vigna angularis var. angularis</name>
    <dbReference type="NCBI Taxonomy" id="157739"/>
    <lineage>
        <taxon>Eukaryota</taxon>
        <taxon>Viridiplantae</taxon>
        <taxon>Streptophyta</taxon>
        <taxon>Embryophyta</taxon>
        <taxon>Tracheophyta</taxon>
        <taxon>Spermatophyta</taxon>
        <taxon>Magnoliopsida</taxon>
        <taxon>eudicotyledons</taxon>
        <taxon>Gunneridae</taxon>
        <taxon>Pentapetalae</taxon>
        <taxon>rosids</taxon>
        <taxon>fabids</taxon>
        <taxon>Fabales</taxon>
        <taxon>Fabaceae</taxon>
        <taxon>Papilionoideae</taxon>
        <taxon>50 kb inversion clade</taxon>
        <taxon>NPAAA clade</taxon>
        <taxon>indigoferoid/millettioid clade</taxon>
        <taxon>Phaseoleae</taxon>
        <taxon>Vigna</taxon>
    </lineage>
</organism>
<reference evidence="1 2" key="1">
    <citation type="journal article" date="2015" name="Sci. Rep.">
        <title>The power of single molecule real-time sequencing technology in the de novo assembly of a eukaryotic genome.</title>
        <authorList>
            <person name="Sakai H."/>
            <person name="Naito K."/>
            <person name="Ogiso-Tanaka E."/>
            <person name="Takahashi Y."/>
            <person name="Iseki K."/>
            <person name="Muto C."/>
            <person name="Satou K."/>
            <person name="Teruya K."/>
            <person name="Shiroma A."/>
            <person name="Shimoji M."/>
            <person name="Hirano T."/>
            <person name="Itoh T."/>
            <person name="Kaga A."/>
            <person name="Tomooka N."/>
        </authorList>
    </citation>
    <scope>NUCLEOTIDE SEQUENCE [LARGE SCALE GENOMIC DNA]</scope>
    <source>
        <strain evidence="2">cv. Shumari</strain>
    </source>
</reference>
<keyword evidence="2" id="KW-1185">Reference proteome</keyword>
<dbReference type="AlphaFoldDB" id="A0A0S3SK29"/>